<feature type="domain" description="N-acetyltransferase" evidence="1">
    <location>
        <begin position="24"/>
        <end position="176"/>
    </location>
</feature>
<organism evidence="2 3">
    <name type="scientific">Veronia pacifica</name>
    <dbReference type="NCBI Taxonomy" id="1080227"/>
    <lineage>
        <taxon>Bacteria</taxon>
        <taxon>Pseudomonadati</taxon>
        <taxon>Pseudomonadota</taxon>
        <taxon>Gammaproteobacteria</taxon>
        <taxon>Vibrionales</taxon>
        <taxon>Vibrionaceae</taxon>
        <taxon>Veronia</taxon>
    </lineage>
</organism>
<keyword evidence="2" id="KW-0808">Transferase</keyword>
<protein>
    <submittedName>
        <fullName evidence="2">Ribosomal-protein-L7/L12-serine acetyltransferase</fullName>
    </submittedName>
</protein>
<dbReference type="InterPro" id="IPR000182">
    <property type="entry name" value="GNAT_dom"/>
</dbReference>
<dbReference type="InterPro" id="IPR016181">
    <property type="entry name" value="Acyl_CoA_acyltransferase"/>
</dbReference>
<reference evidence="2 3" key="1">
    <citation type="submission" date="2016-05" db="EMBL/GenBank/DDBJ databases">
        <title>Genomic Taxonomy of the Vibrionaceae.</title>
        <authorList>
            <person name="Gomez-Gil B."/>
            <person name="Enciso-Ibarra J."/>
        </authorList>
    </citation>
    <scope>NUCLEOTIDE SEQUENCE [LARGE SCALE GENOMIC DNA]</scope>
    <source>
        <strain evidence="2 3">CAIM 1920</strain>
    </source>
</reference>
<proteinExistence type="predicted"/>
<dbReference type="Pfam" id="PF13302">
    <property type="entry name" value="Acetyltransf_3"/>
    <property type="match status" value="1"/>
</dbReference>
<name>A0A1C3EG73_9GAMM</name>
<dbReference type="SUPFAM" id="SSF55729">
    <property type="entry name" value="Acyl-CoA N-acyltransferases (Nat)"/>
    <property type="match status" value="1"/>
</dbReference>
<evidence type="ECO:0000259" key="1">
    <source>
        <dbReference type="PROSITE" id="PS51186"/>
    </source>
</evidence>
<dbReference type="RefSeq" id="WP_068903258.1">
    <property type="nucleotide sequence ID" value="NZ_JBHUIF010000016.1"/>
</dbReference>
<dbReference type="EMBL" id="LYBM01000025">
    <property type="protein sequence ID" value="ODA32266.1"/>
    <property type="molecule type" value="Genomic_DNA"/>
</dbReference>
<dbReference type="AlphaFoldDB" id="A0A1C3EG73"/>
<dbReference type="OrthoDB" id="9784707at2"/>
<comment type="caution">
    <text evidence="2">The sequence shown here is derived from an EMBL/GenBank/DDBJ whole genome shotgun (WGS) entry which is preliminary data.</text>
</comment>
<dbReference type="GO" id="GO:0008999">
    <property type="term" value="F:protein-N-terminal-alanine acetyltransferase activity"/>
    <property type="evidence" value="ECO:0007669"/>
    <property type="project" value="TreeGrafter"/>
</dbReference>
<dbReference type="GO" id="GO:0005737">
    <property type="term" value="C:cytoplasm"/>
    <property type="evidence" value="ECO:0007669"/>
    <property type="project" value="TreeGrafter"/>
</dbReference>
<dbReference type="Proteomes" id="UP000094936">
    <property type="component" value="Unassembled WGS sequence"/>
</dbReference>
<dbReference type="PROSITE" id="PS51186">
    <property type="entry name" value="GNAT"/>
    <property type="match status" value="1"/>
</dbReference>
<gene>
    <name evidence="2" type="ORF">A8L45_13835</name>
</gene>
<dbReference type="PANTHER" id="PTHR43441:SF11">
    <property type="entry name" value="RIBOSOMAL-PROTEIN-SERINE ACETYLTRANSFERASE"/>
    <property type="match status" value="1"/>
</dbReference>
<dbReference type="Gene3D" id="3.40.630.30">
    <property type="match status" value="1"/>
</dbReference>
<dbReference type="STRING" id="1080227.A8L45_13835"/>
<dbReference type="InterPro" id="IPR051908">
    <property type="entry name" value="Ribosomal_N-acetyltransferase"/>
</dbReference>
<evidence type="ECO:0000313" key="3">
    <source>
        <dbReference type="Proteomes" id="UP000094936"/>
    </source>
</evidence>
<keyword evidence="3" id="KW-1185">Reference proteome</keyword>
<dbReference type="PANTHER" id="PTHR43441">
    <property type="entry name" value="RIBOSOMAL-PROTEIN-SERINE ACETYLTRANSFERASE"/>
    <property type="match status" value="1"/>
</dbReference>
<sequence length="184" mass="20798">MFTIDIDNEISLALVQPSFAAKLYKIVSSQQEYLNQWLPWPKYCQKEQDFDGFIKSSLAAFAENKGMTTAIIYQGELVGIVSYNDISLALKKGVIGYWLSEPFQGKGIISRAVSMIIHMGFEHYQLEKVEIRAATENIASRSVAERLHFELEGVITNAENLHGRIIDHAVYGLSFDTWQSKNSD</sequence>
<dbReference type="GO" id="GO:1990189">
    <property type="term" value="F:protein N-terminal-serine acetyltransferase activity"/>
    <property type="evidence" value="ECO:0007669"/>
    <property type="project" value="TreeGrafter"/>
</dbReference>
<evidence type="ECO:0000313" key="2">
    <source>
        <dbReference type="EMBL" id="ODA32266.1"/>
    </source>
</evidence>
<accession>A0A1C3EG73</accession>